<reference evidence="10 11" key="1">
    <citation type="journal article" date="2016" name="Mol. Biol. Evol.">
        <title>Comparative Genomics of Early-Diverging Mushroom-Forming Fungi Provides Insights into the Origins of Lignocellulose Decay Capabilities.</title>
        <authorList>
            <person name="Nagy L.G."/>
            <person name="Riley R."/>
            <person name="Tritt A."/>
            <person name="Adam C."/>
            <person name="Daum C."/>
            <person name="Floudas D."/>
            <person name="Sun H."/>
            <person name="Yadav J.S."/>
            <person name="Pangilinan J."/>
            <person name="Larsson K.H."/>
            <person name="Matsuura K."/>
            <person name="Barry K."/>
            <person name="Labutti K."/>
            <person name="Kuo R."/>
            <person name="Ohm R.A."/>
            <person name="Bhattacharya S.S."/>
            <person name="Shirouzu T."/>
            <person name="Yoshinaga Y."/>
            <person name="Martin F.M."/>
            <person name="Grigoriev I.V."/>
            <person name="Hibbett D.S."/>
        </authorList>
    </citation>
    <scope>NUCLEOTIDE SEQUENCE [LARGE SCALE GENOMIC DNA]</scope>
    <source>
        <strain evidence="10 11">HHB9708</strain>
    </source>
</reference>
<evidence type="ECO:0000256" key="6">
    <source>
        <dbReference type="ARBA" id="ARBA00023274"/>
    </source>
</evidence>
<comment type="subcellular location">
    <subcellularLocation>
        <location evidence="2 7">Nucleus</location>
        <location evidence="2 7">Nucleolus</location>
    </subcellularLocation>
</comment>
<dbReference type="Pfam" id="PF06862">
    <property type="entry name" value="Utp25_C"/>
    <property type="match status" value="1"/>
</dbReference>
<dbReference type="InterPro" id="IPR053940">
    <property type="entry name" value="UTP25_NTPase-like"/>
</dbReference>
<comment type="subunit">
    <text evidence="7">Component of the ribosomal small subunit (SSU) processome composed of at least 40 protein subunits and snoRNA U3.</text>
</comment>
<comment type="function">
    <text evidence="1 7">DEAD-box RNA helicase-like protein required for pre-18S rRNA processing, specifically at sites A0, A1, and A2.</text>
</comment>
<keyword evidence="11" id="KW-1185">Reference proteome</keyword>
<evidence type="ECO:0000259" key="8">
    <source>
        <dbReference type="Pfam" id="PF06862"/>
    </source>
</evidence>
<protein>
    <recommendedName>
        <fullName evidence="4 7">U3 small nucleolar RNA-associated protein 25</fullName>
        <shortName evidence="7">U3 snoRNA-associated protein 25</shortName>
    </recommendedName>
</protein>
<evidence type="ECO:0000256" key="5">
    <source>
        <dbReference type="ARBA" id="ARBA00023242"/>
    </source>
</evidence>
<dbReference type="InterPro" id="IPR053939">
    <property type="entry name" value="UTP25_C"/>
</dbReference>
<dbReference type="GO" id="GO:0019843">
    <property type="term" value="F:rRNA binding"/>
    <property type="evidence" value="ECO:0007669"/>
    <property type="project" value="TreeGrafter"/>
</dbReference>
<sequence length="621" mass="70747">MNSNTVRLLTVLNVVHSKRAISEVDTTTSIKSIKKKKLQTTETTVSQTDVTSLRQEEKVSQDTAPGVASEMDVEVSEGDDQHELHFGATSEFLSSVPNESLQSLEWTQHASTSTLLGGMTELVPTSAPKNVKTTTPVLISRLKGPHEAKKSALAEAQRKIQDEFFALLSSYKDIFLSKTELPILSDLRDAATLHVLNHVMKIRRRILKNNEKVAHEKDVGSQSDIRDQGFTRPSILILLPFRNSALRWLNSMISHMPGMQVENHSRFTSEFSLPSDAIDKLTSAAHGVYPEDHVETFGGNIDDDFRIGLKLTRKSIKIFSEFFKSDIIIASPFGLRRVIEQEKNGDFLSSIEVLVVDQLNVLTMQNWDHLEFVLSHVNRLPKESHDTDFSRIKPWYLDGHASYLRQSILLSPYETPEMRALFNRQFSNVAGKLRLRKSWPPVKVPEGVQQNFVKFDSSNLQTEPDQRFEYFTTQLLPSVLKSAVQSANTVIFVPSYFDFVRVRRYLKELPEMSLAVLFEESSNQDISRARQAFFSGNKSFLLTTERFHFFRRYKLRGIRNIIFYALPEHPQFYTEFLSFPFLDEGVDAADVTCRALFSKYDALRLERIVGTEAVLNLINSP</sequence>
<gene>
    <name evidence="10" type="ORF">SISNIDRAFT_448887</name>
</gene>
<evidence type="ECO:0000259" key="9">
    <source>
        <dbReference type="Pfam" id="PF22916"/>
    </source>
</evidence>
<evidence type="ECO:0000256" key="3">
    <source>
        <dbReference type="ARBA" id="ARBA00009223"/>
    </source>
</evidence>
<accession>A0A165A8B6</accession>
<feature type="domain" description="UTP25 C-terminal" evidence="8">
    <location>
        <begin position="445"/>
        <end position="620"/>
    </location>
</feature>
<dbReference type="Proteomes" id="UP000076722">
    <property type="component" value="Unassembled WGS sequence"/>
</dbReference>
<dbReference type="GO" id="GO:0032040">
    <property type="term" value="C:small-subunit processome"/>
    <property type="evidence" value="ECO:0007669"/>
    <property type="project" value="TreeGrafter"/>
</dbReference>
<evidence type="ECO:0000256" key="4">
    <source>
        <dbReference type="ARBA" id="ARBA00015422"/>
    </source>
</evidence>
<evidence type="ECO:0000256" key="7">
    <source>
        <dbReference type="RuleBase" id="RU365070"/>
    </source>
</evidence>
<name>A0A165A8B6_9AGAM</name>
<dbReference type="GO" id="GO:0034511">
    <property type="term" value="F:U3 snoRNA binding"/>
    <property type="evidence" value="ECO:0007669"/>
    <property type="project" value="InterPro"/>
</dbReference>
<keyword evidence="7" id="KW-0698">rRNA processing</keyword>
<dbReference type="InterPro" id="IPR010678">
    <property type="entry name" value="UTP25"/>
</dbReference>
<feature type="domain" description="UTP25 NTP hydrolase-like" evidence="9">
    <location>
        <begin position="171"/>
        <end position="432"/>
    </location>
</feature>
<dbReference type="PANTHER" id="PTHR12933">
    <property type="entry name" value="ORF PROTEIN-RELATED"/>
    <property type="match status" value="1"/>
</dbReference>
<dbReference type="OrthoDB" id="10264378at2759"/>
<keyword evidence="7" id="KW-0690">Ribosome biogenesis</keyword>
<dbReference type="EMBL" id="KV419395">
    <property type="protein sequence ID" value="KZS98613.1"/>
    <property type="molecule type" value="Genomic_DNA"/>
</dbReference>
<evidence type="ECO:0000313" key="11">
    <source>
        <dbReference type="Proteomes" id="UP000076722"/>
    </source>
</evidence>
<dbReference type="PANTHER" id="PTHR12933:SF0">
    <property type="entry name" value="U3 SMALL NUCLEOLAR RNA-ASSOCIATED PROTEIN 25 HOMOLOG"/>
    <property type="match status" value="1"/>
</dbReference>
<dbReference type="STRING" id="1314777.A0A165A8B6"/>
<evidence type="ECO:0000313" key="10">
    <source>
        <dbReference type="EMBL" id="KZS98613.1"/>
    </source>
</evidence>
<comment type="similarity">
    <text evidence="3 7">Belongs to the UTP25 family.</text>
</comment>
<dbReference type="Pfam" id="PF22916">
    <property type="entry name" value="UTP25_NTPase-like"/>
    <property type="match status" value="1"/>
</dbReference>
<dbReference type="GO" id="GO:0000462">
    <property type="term" value="P:maturation of SSU-rRNA from tricistronic rRNA transcript (SSU-rRNA, 5.8S rRNA, LSU-rRNA)"/>
    <property type="evidence" value="ECO:0007669"/>
    <property type="project" value="TreeGrafter"/>
</dbReference>
<keyword evidence="5 7" id="KW-0539">Nucleus</keyword>
<organism evidence="10 11">
    <name type="scientific">Sistotremastrum niveocremeum HHB9708</name>
    <dbReference type="NCBI Taxonomy" id="1314777"/>
    <lineage>
        <taxon>Eukaryota</taxon>
        <taxon>Fungi</taxon>
        <taxon>Dikarya</taxon>
        <taxon>Basidiomycota</taxon>
        <taxon>Agaricomycotina</taxon>
        <taxon>Agaricomycetes</taxon>
        <taxon>Sistotremastrales</taxon>
        <taxon>Sistotremastraceae</taxon>
        <taxon>Sertulicium</taxon>
        <taxon>Sertulicium niveocremeum</taxon>
    </lineage>
</organism>
<proteinExistence type="inferred from homology"/>
<keyword evidence="6 7" id="KW-0687">Ribonucleoprotein</keyword>
<evidence type="ECO:0000256" key="2">
    <source>
        <dbReference type="ARBA" id="ARBA00004604"/>
    </source>
</evidence>
<dbReference type="AlphaFoldDB" id="A0A165A8B6"/>
<evidence type="ECO:0000256" key="1">
    <source>
        <dbReference type="ARBA" id="ARBA00002883"/>
    </source>
</evidence>